<dbReference type="SMART" id="SM00343">
    <property type="entry name" value="ZnF_C2HC"/>
    <property type="match status" value="2"/>
</dbReference>
<keyword evidence="1" id="KW-0863">Zinc-finger</keyword>
<evidence type="ECO:0000313" key="5">
    <source>
        <dbReference type="Proteomes" id="UP001497644"/>
    </source>
</evidence>
<gene>
    <name evidence="4" type="ORF">LPLAT_LOCUS10705</name>
</gene>
<dbReference type="SUPFAM" id="SSF57756">
    <property type="entry name" value="Retrovirus zinc finger-like domains"/>
    <property type="match status" value="1"/>
</dbReference>
<feature type="domain" description="CCHC-type" evidence="3">
    <location>
        <begin position="366"/>
        <end position="381"/>
    </location>
</feature>
<sequence>MATLGSIDRVEQNITKAPVKAVRILHRMVYGREGDRQNRKRLRQFQDFAFEADTDEYRNKVLELEDFQDNDLVTVCTLLCLDYTGAKADLTTRITDGLRDLKIIEEAARKKEEDEEEDDDEPRDDDDDSETKNSGQESNPERQPAVRKTESQFSFQFRDIENTVRPFEGSTGLSVRRWIDEFEETATLFKWNEMQKLIFGKKSLTGIAKLYVQSETGITTWKKLKTALIEEFDVKITDADIHRQLAKRRRQKEETMQQYFLIMKEIASRGSITDDSLMEYIIDGIEDDSSDETILYGAETIKEFKVKLRHFEKMRGKIISKTTKDKERKKLPDKDAQNKSKDKGKCYNCGELNHKSADCKNKAKGRKCFKCNKFGHIASECGKTKGGEKDSASTNATVNIVTT</sequence>
<evidence type="ECO:0000313" key="4">
    <source>
        <dbReference type="EMBL" id="CAL1685146.1"/>
    </source>
</evidence>
<accession>A0AAV2NXD4</accession>
<dbReference type="InterPro" id="IPR036875">
    <property type="entry name" value="Znf_CCHC_sf"/>
</dbReference>
<dbReference type="PROSITE" id="PS50158">
    <property type="entry name" value="ZF_CCHC"/>
    <property type="match status" value="2"/>
</dbReference>
<protein>
    <recommendedName>
        <fullName evidence="3">CCHC-type domain-containing protein</fullName>
    </recommendedName>
</protein>
<dbReference type="Proteomes" id="UP001497644">
    <property type="component" value="Chromosome 6"/>
</dbReference>
<name>A0AAV2NXD4_9HYME</name>
<dbReference type="Pfam" id="PF03732">
    <property type="entry name" value="Retrotrans_gag"/>
    <property type="match status" value="1"/>
</dbReference>
<keyword evidence="5" id="KW-1185">Reference proteome</keyword>
<dbReference type="GO" id="GO:0008270">
    <property type="term" value="F:zinc ion binding"/>
    <property type="evidence" value="ECO:0007669"/>
    <property type="project" value="UniProtKB-KW"/>
</dbReference>
<evidence type="ECO:0000256" key="2">
    <source>
        <dbReference type="SAM" id="MobiDB-lite"/>
    </source>
</evidence>
<dbReference type="PANTHER" id="PTHR33223:SF6">
    <property type="entry name" value="CCHC-TYPE DOMAIN-CONTAINING PROTEIN"/>
    <property type="match status" value="1"/>
</dbReference>
<dbReference type="PANTHER" id="PTHR33223">
    <property type="entry name" value="CCHC-TYPE DOMAIN-CONTAINING PROTEIN"/>
    <property type="match status" value="1"/>
</dbReference>
<feature type="region of interest" description="Disordered" evidence="2">
    <location>
        <begin position="109"/>
        <end position="150"/>
    </location>
</feature>
<dbReference type="InterPro" id="IPR001878">
    <property type="entry name" value="Znf_CCHC"/>
</dbReference>
<feature type="compositionally biased region" description="Acidic residues" evidence="2">
    <location>
        <begin position="113"/>
        <end position="129"/>
    </location>
</feature>
<feature type="domain" description="CCHC-type" evidence="3">
    <location>
        <begin position="345"/>
        <end position="361"/>
    </location>
</feature>
<feature type="region of interest" description="Disordered" evidence="2">
    <location>
        <begin position="322"/>
        <end position="342"/>
    </location>
</feature>
<dbReference type="GO" id="GO:0003676">
    <property type="term" value="F:nucleic acid binding"/>
    <property type="evidence" value="ECO:0007669"/>
    <property type="project" value="InterPro"/>
</dbReference>
<organism evidence="4 5">
    <name type="scientific">Lasius platythorax</name>
    <dbReference type="NCBI Taxonomy" id="488582"/>
    <lineage>
        <taxon>Eukaryota</taxon>
        <taxon>Metazoa</taxon>
        <taxon>Ecdysozoa</taxon>
        <taxon>Arthropoda</taxon>
        <taxon>Hexapoda</taxon>
        <taxon>Insecta</taxon>
        <taxon>Pterygota</taxon>
        <taxon>Neoptera</taxon>
        <taxon>Endopterygota</taxon>
        <taxon>Hymenoptera</taxon>
        <taxon>Apocrita</taxon>
        <taxon>Aculeata</taxon>
        <taxon>Formicoidea</taxon>
        <taxon>Formicidae</taxon>
        <taxon>Formicinae</taxon>
        <taxon>Lasius</taxon>
        <taxon>Lasius</taxon>
    </lineage>
</organism>
<dbReference type="InterPro" id="IPR005162">
    <property type="entry name" value="Retrotrans_gag_dom"/>
</dbReference>
<keyword evidence="1" id="KW-0862">Zinc</keyword>
<dbReference type="Gene3D" id="4.10.60.10">
    <property type="entry name" value="Zinc finger, CCHC-type"/>
    <property type="match status" value="1"/>
</dbReference>
<evidence type="ECO:0000256" key="1">
    <source>
        <dbReference type="PROSITE-ProRule" id="PRU00047"/>
    </source>
</evidence>
<dbReference type="EMBL" id="OZ034829">
    <property type="protein sequence ID" value="CAL1685146.1"/>
    <property type="molecule type" value="Genomic_DNA"/>
</dbReference>
<proteinExistence type="predicted"/>
<dbReference type="Pfam" id="PF00098">
    <property type="entry name" value="zf-CCHC"/>
    <property type="match status" value="2"/>
</dbReference>
<dbReference type="AlphaFoldDB" id="A0AAV2NXD4"/>
<reference evidence="4" key="1">
    <citation type="submission" date="2024-04" db="EMBL/GenBank/DDBJ databases">
        <authorList>
            <consortium name="Molecular Ecology Group"/>
        </authorList>
    </citation>
    <scope>NUCLEOTIDE SEQUENCE</scope>
</reference>
<keyword evidence="1" id="KW-0479">Metal-binding</keyword>
<evidence type="ECO:0000259" key="3">
    <source>
        <dbReference type="PROSITE" id="PS50158"/>
    </source>
</evidence>